<reference evidence="2" key="1">
    <citation type="submission" date="2016-01" db="EMBL/GenBank/DDBJ databases">
        <title>Draft genome sequence of Thermodesulfovibrio aggregans strain TGE-P1.</title>
        <authorList>
            <person name="Sekiguchi Y."/>
            <person name="Ohashi A."/>
            <person name="Matsuura N."/>
            <person name="Tourlousse M.D."/>
        </authorList>
    </citation>
    <scope>NUCLEOTIDE SEQUENCE [LARGE SCALE GENOMIC DNA]</scope>
    <source>
        <strain evidence="2">TGE-P1</strain>
    </source>
</reference>
<accession>A0A0U9HV11</accession>
<dbReference type="OrthoDB" id="7171070at2"/>
<keyword evidence="2" id="KW-1185">Reference proteome</keyword>
<evidence type="ECO:0000313" key="2">
    <source>
        <dbReference type="Proteomes" id="UP000054976"/>
    </source>
</evidence>
<proteinExistence type="predicted"/>
<dbReference type="AlphaFoldDB" id="A0A0U9HV11"/>
<evidence type="ECO:0000313" key="1">
    <source>
        <dbReference type="EMBL" id="GAQ94509.1"/>
    </source>
</evidence>
<dbReference type="RefSeq" id="WP_059175953.1">
    <property type="nucleotide sequence ID" value="NZ_BCNO01000001.1"/>
</dbReference>
<name>A0A0U9HV11_9BACT</name>
<dbReference type="Proteomes" id="UP000054976">
    <property type="component" value="Unassembled WGS sequence"/>
</dbReference>
<organism evidence="1 2">
    <name type="scientific">Thermodesulfovibrio aggregans</name>
    <dbReference type="NCBI Taxonomy" id="86166"/>
    <lineage>
        <taxon>Bacteria</taxon>
        <taxon>Pseudomonadati</taxon>
        <taxon>Nitrospirota</taxon>
        <taxon>Thermodesulfovibrionia</taxon>
        <taxon>Thermodesulfovibrionales</taxon>
        <taxon>Thermodesulfovibrionaceae</taxon>
        <taxon>Thermodesulfovibrio</taxon>
    </lineage>
</organism>
<gene>
    <name evidence="1" type="ORF">TAGGR_1693</name>
</gene>
<dbReference type="EMBL" id="BCNO01000001">
    <property type="protein sequence ID" value="GAQ94509.1"/>
    <property type="molecule type" value="Genomic_DNA"/>
</dbReference>
<comment type="caution">
    <text evidence="1">The sequence shown here is derived from an EMBL/GenBank/DDBJ whole genome shotgun (WGS) entry which is preliminary data.</text>
</comment>
<sequence>MKKVESRIKRFAQLFCLFSIVFMFFLVYEVAADVSPPGSYKKTCKKIQYNASDDRITSAYCQKIDGSWKYTYVNNAKQCVDNKGDISNCDGSLDCTGINLPVSSYTATCFCCKMTGTTLSCYCKDAKFRKLSNRAWVIVSAVQE</sequence>
<dbReference type="STRING" id="86166.TAGGR_1693"/>
<dbReference type="Gene3D" id="2.30.60.10">
    <property type="entry name" value="Cyanovirin-N"/>
    <property type="match status" value="1"/>
</dbReference>
<protein>
    <submittedName>
        <fullName evidence="1">CVNH domain-containing protein</fullName>
    </submittedName>
</protein>
<dbReference type="InterPro" id="IPR036673">
    <property type="entry name" value="Cyanovirin-N_sf"/>
</dbReference>